<feature type="binding site" evidence="11">
    <location>
        <position position="207"/>
    </location>
    <ligand>
        <name>Zn(2+)</name>
        <dbReference type="ChEBI" id="CHEBI:29105"/>
        <note>catalytic</note>
    </ligand>
</feature>
<keyword evidence="8 11" id="KW-1133">Transmembrane helix</keyword>
<evidence type="ECO:0000256" key="8">
    <source>
        <dbReference type="ARBA" id="ARBA00022989"/>
    </source>
</evidence>
<evidence type="ECO:0000256" key="1">
    <source>
        <dbReference type="ARBA" id="ARBA00009779"/>
    </source>
</evidence>
<keyword evidence="7 11" id="KW-0862">Zinc</keyword>
<evidence type="ECO:0000256" key="10">
    <source>
        <dbReference type="ARBA" id="ARBA00023136"/>
    </source>
</evidence>
<dbReference type="GO" id="GO:0006508">
    <property type="term" value="P:proteolysis"/>
    <property type="evidence" value="ECO:0007669"/>
    <property type="project" value="UniProtKB-KW"/>
</dbReference>
<dbReference type="EMBL" id="CP009501">
    <property type="protein sequence ID" value="AKB13406.1"/>
    <property type="molecule type" value="Genomic_DNA"/>
</dbReference>
<dbReference type="NCBIfam" id="NF002826">
    <property type="entry name" value="PRK03001.1"/>
    <property type="match status" value="1"/>
</dbReference>
<dbReference type="STRING" id="523844.MSTHT_1648"/>
<dbReference type="PATRIC" id="fig|523844.20.peg.2046"/>
<feature type="binding site" evidence="11">
    <location>
        <position position="135"/>
    </location>
    <ligand>
        <name>Zn(2+)</name>
        <dbReference type="ChEBI" id="CHEBI:29105"/>
        <note>catalytic</note>
    </ligand>
</feature>
<evidence type="ECO:0000256" key="6">
    <source>
        <dbReference type="ARBA" id="ARBA00022801"/>
    </source>
</evidence>
<keyword evidence="5 11" id="KW-0479">Metal-binding</keyword>
<keyword evidence="10 11" id="KW-0472">Membrane</keyword>
<keyword evidence="9 11" id="KW-0482">Metalloprotease</keyword>
<proteinExistence type="inferred from homology"/>
<comment type="cofactor">
    <cofactor evidence="11">
        <name>Zn(2+)</name>
        <dbReference type="ChEBI" id="CHEBI:29105"/>
    </cofactor>
    <text evidence="11">Binds 1 zinc ion per subunit.</text>
</comment>
<keyword evidence="3 11" id="KW-0645">Protease</keyword>
<gene>
    <name evidence="11" type="primary">htpX</name>
    <name evidence="13" type="ORF">MSTHT_1648</name>
</gene>
<dbReference type="OrthoDB" id="28389at2157"/>
<dbReference type="InterPro" id="IPR050083">
    <property type="entry name" value="HtpX_protease"/>
</dbReference>
<feature type="transmembrane region" description="Helical" evidence="11">
    <location>
        <begin position="142"/>
        <end position="161"/>
    </location>
</feature>
<dbReference type="KEGG" id="mthr:MSTHT_1648"/>
<protein>
    <recommendedName>
        <fullName evidence="11">Protease HtpX homolog</fullName>
        <ecNumber evidence="11">3.4.24.-</ecNumber>
    </recommendedName>
</protein>
<feature type="transmembrane region" description="Helical" evidence="11">
    <location>
        <begin position="181"/>
        <end position="202"/>
    </location>
</feature>
<dbReference type="GO" id="GO:0008270">
    <property type="term" value="F:zinc ion binding"/>
    <property type="evidence" value="ECO:0007669"/>
    <property type="project" value="UniProtKB-UniRule"/>
</dbReference>
<evidence type="ECO:0000256" key="5">
    <source>
        <dbReference type="ARBA" id="ARBA00022723"/>
    </source>
</evidence>
<dbReference type="GO" id="GO:0004222">
    <property type="term" value="F:metalloendopeptidase activity"/>
    <property type="evidence" value="ECO:0007669"/>
    <property type="project" value="UniProtKB-UniRule"/>
</dbReference>
<dbReference type="InterPro" id="IPR022919">
    <property type="entry name" value="Pept_M48_protease_HtpX"/>
</dbReference>
<dbReference type="Gene3D" id="3.30.2010.10">
    <property type="entry name" value="Metalloproteases ('zincins'), catalytic domain"/>
    <property type="match status" value="1"/>
</dbReference>
<organism evidence="13 14">
    <name type="scientific">Methanosarcina thermophila (strain ATCC 43570 / DSM 1825 / OCM 12 / VKM B-1830 / TM-1)</name>
    <dbReference type="NCBI Taxonomy" id="523844"/>
    <lineage>
        <taxon>Archaea</taxon>
        <taxon>Methanobacteriati</taxon>
        <taxon>Methanobacteriota</taxon>
        <taxon>Stenosarchaea group</taxon>
        <taxon>Methanomicrobia</taxon>
        <taxon>Methanosarcinales</taxon>
        <taxon>Methanosarcinaceae</taxon>
        <taxon>Methanosarcina</taxon>
    </lineage>
</organism>
<evidence type="ECO:0000313" key="13">
    <source>
        <dbReference type="EMBL" id="AKB13406.1"/>
    </source>
</evidence>
<evidence type="ECO:0000256" key="3">
    <source>
        <dbReference type="ARBA" id="ARBA00022670"/>
    </source>
</evidence>
<dbReference type="GeneID" id="41602995"/>
<evidence type="ECO:0000256" key="4">
    <source>
        <dbReference type="ARBA" id="ARBA00022692"/>
    </source>
</evidence>
<feature type="active site" evidence="11">
    <location>
        <position position="132"/>
    </location>
</feature>
<dbReference type="Proteomes" id="UP000066529">
    <property type="component" value="Chromosome"/>
</dbReference>
<dbReference type="EC" id="3.4.24.-" evidence="11"/>
<dbReference type="HOGENOM" id="CLU_042266_3_0_2"/>
<evidence type="ECO:0000313" key="14">
    <source>
        <dbReference type="Proteomes" id="UP000066529"/>
    </source>
</evidence>
<sequence>MKNILKTTVLLAALTGLMIVIGRVIGGPTGMIIAFIFAIIMNFGSYWYSDKIVLKMYGAREVSPAEAPNLHRIVDGLVMRAGLPKPKVCIIESGMPNAFATGRNPQNAAVAVTTGILQLLSYEEMEGVLAHELAHVKNRDTLISAIAATLAGVITMLANWAQWAAIFGGFGNRDDENGGGIIGLIAMAILAPLAATLIQLAISRSREFAADAEGASICRKPWALANALEKLEYGNAHYRPSISDVQAKESSAHMFIVNPLKGGAIQSLFRTHPVTEERVRRLRAMRI</sequence>
<feature type="transmembrane region" description="Helical" evidence="11">
    <location>
        <begin position="31"/>
        <end position="48"/>
    </location>
</feature>
<dbReference type="PANTHER" id="PTHR43221:SF2">
    <property type="entry name" value="PROTEASE HTPX HOMOLOG"/>
    <property type="match status" value="1"/>
</dbReference>
<comment type="similarity">
    <text evidence="1 11">Belongs to the peptidase M48B family.</text>
</comment>
<comment type="subcellular location">
    <subcellularLocation>
        <location evidence="11">Cell membrane</location>
        <topology evidence="11">Multi-pass membrane protein</topology>
    </subcellularLocation>
</comment>
<accession>A0A0E3KPV7</accession>
<feature type="binding site" evidence="11">
    <location>
        <position position="131"/>
    </location>
    <ligand>
        <name>Zn(2+)</name>
        <dbReference type="ChEBI" id="CHEBI:29105"/>
        <note>catalytic</note>
    </ligand>
</feature>
<dbReference type="RefSeq" id="WP_048167436.1">
    <property type="nucleotide sequence ID" value="NZ_CP009501.1"/>
</dbReference>
<dbReference type="PANTHER" id="PTHR43221">
    <property type="entry name" value="PROTEASE HTPX"/>
    <property type="match status" value="1"/>
</dbReference>
<dbReference type="GO" id="GO:0005886">
    <property type="term" value="C:plasma membrane"/>
    <property type="evidence" value="ECO:0007669"/>
    <property type="project" value="UniProtKB-SubCell"/>
</dbReference>
<evidence type="ECO:0000259" key="12">
    <source>
        <dbReference type="Pfam" id="PF01435"/>
    </source>
</evidence>
<evidence type="ECO:0000256" key="7">
    <source>
        <dbReference type="ARBA" id="ARBA00022833"/>
    </source>
</evidence>
<name>A0A0E3KPV7_METTT</name>
<dbReference type="Pfam" id="PF01435">
    <property type="entry name" value="Peptidase_M48"/>
    <property type="match status" value="1"/>
</dbReference>
<keyword evidence="2 11" id="KW-1003">Cell membrane</keyword>
<dbReference type="InterPro" id="IPR001915">
    <property type="entry name" value="Peptidase_M48"/>
</dbReference>
<dbReference type="HAMAP" id="MF_00188">
    <property type="entry name" value="Pept_M48_protease_HtpX"/>
    <property type="match status" value="1"/>
</dbReference>
<evidence type="ECO:0000256" key="9">
    <source>
        <dbReference type="ARBA" id="ARBA00023049"/>
    </source>
</evidence>
<reference evidence="13 14" key="1">
    <citation type="submission" date="2014-07" db="EMBL/GenBank/DDBJ databases">
        <title>Methanogenic archaea and the global carbon cycle.</title>
        <authorList>
            <person name="Henriksen J.R."/>
            <person name="Luke J."/>
            <person name="Reinhart S."/>
            <person name="Benedict M.N."/>
            <person name="Youngblut N.D."/>
            <person name="Metcalf M.E."/>
            <person name="Whitaker R.J."/>
            <person name="Metcalf W.W."/>
        </authorList>
    </citation>
    <scope>NUCLEOTIDE SEQUENCE [LARGE SCALE GENOMIC DNA]</scope>
    <source>
        <strain evidence="14">ATCC 43570 / DSM 1825 / OCM 12 / VKM B-1830 / TM-1</strain>
    </source>
</reference>
<keyword evidence="6 11" id="KW-0378">Hydrolase</keyword>
<dbReference type="CDD" id="cd07336">
    <property type="entry name" value="M48B_HtpX_like"/>
    <property type="match status" value="1"/>
</dbReference>
<keyword evidence="4 11" id="KW-0812">Transmembrane</keyword>
<evidence type="ECO:0000256" key="11">
    <source>
        <dbReference type="HAMAP-Rule" id="MF_00188"/>
    </source>
</evidence>
<dbReference type="AlphaFoldDB" id="A0A0E3KPV7"/>
<feature type="domain" description="Peptidase M48" evidence="12">
    <location>
        <begin position="64"/>
        <end position="285"/>
    </location>
</feature>
<feature type="transmembrane region" description="Helical" evidence="11">
    <location>
        <begin position="7"/>
        <end position="25"/>
    </location>
</feature>
<evidence type="ECO:0000256" key="2">
    <source>
        <dbReference type="ARBA" id="ARBA00022475"/>
    </source>
</evidence>